<name>A0A916WNB8_9MICO</name>
<evidence type="ECO:0000256" key="2">
    <source>
        <dbReference type="ARBA" id="ARBA00022759"/>
    </source>
</evidence>
<dbReference type="InterPro" id="IPR004603">
    <property type="entry name" value="DNA_mismatch_endonuc_vsr"/>
</dbReference>
<dbReference type="InterPro" id="IPR011335">
    <property type="entry name" value="Restrct_endonuc-II-like"/>
</dbReference>
<keyword evidence="2" id="KW-0255">Endonuclease</keyword>
<reference evidence="7" key="1">
    <citation type="journal article" date="2014" name="Int. J. Syst. Evol. Microbiol.">
        <title>Complete genome sequence of Corynebacterium casei LMG S-19264T (=DSM 44701T), isolated from a smear-ripened cheese.</title>
        <authorList>
            <consortium name="US DOE Joint Genome Institute (JGI-PGF)"/>
            <person name="Walter F."/>
            <person name="Albersmeier A."/>
            <person name="Kalinowski J."/>
            <person name="Ruckert C."/>
        </authorList>
    </citation>
    <scope>NUCLEOTIDE SEQUENCE</scope>
    <source>
        <strain evidence="7">CGMCC 1.15085</strain>
    </source>
</reference>
<keyword evidence="3" id="KW-0227">DNA damage</keyword>
<protein>
    <recommendedName>
        <fullName evidence="9">Very short patch repair endonuclease</fullName>
    </recommendedName>
</protein>
<comment type="caution">
    <text evidence="7">The sequence shown here is derived from an EMBL/GenBank/DDBJ whole genome shotgun (WGS) entry which is preliminary data.</text>
</comment>
<evidence type="ECO:0000256" key="1">
    <source>
        <dbReference type="ARBA" id="ARBA00022722"/>
    </source>
</evidence>
<sequence>MRRNTDPEEPEPAVSARMARQRRADTAAELGLRRVLFGIRRGYRIHYKVPGMPRRTIDVAYVAQRVAVFVDGCFWHGCPKHAVAPRKNADWWADKLAGNRTRVKSTTAHLESRGWVVLRYWEHDDPIVAAQEIVEAVRASSESSAH</sequence>
<evidence type="ECO:0000256" key="6">
    <source>
        <dbReference type="ARBA" id="ARBA00029466"/>
    </source>
</evidence>
<evidence type="ECO:0000256" key="4">
    <source>
        <dbReference type="ARBA" id="ARBA00022801"/>
    </source>
</evidence>
<keyword evidence="8" id="KW-1185">Reference proteome</keyword>
<keyword evidence="1" id="KW-0540">Nuclease</keyword>
<evidence type="ECO:0008006" key="9">
    <source>
        <dbReference type="Google" id="ProtNLM"/>
    </source>
</evidence>
<keyword evidence="4" id="KW-0378">Hydrolase</keyword>
<dbReference type="GO" id="GO:0006298">
    <property type="term" value="P:mismatch repair"/>
    <property type="evidence" value="ECO:0007669"/>
    <property type="project" value="InterPro"/>
</dbReference>
<reference evidence="7" key="2">
    <citation type="submission" date="2020-09" db="EMBL/GenBank/DDBJ databases">
        <authorList>
            <person name="Sun Q."/>
            <person name="Zhou Y."/>
        </authorList>
    </citation>
    <scope>NUCLEOTIDE SEQUENCE</scope>
    <source>
        <strain evidence="7">CGMCC 1.15085</strain>
    </source>
</reference>
<dbReference type="SUPFAM" id="SSF52980">
    <property type="entry name" value="Restriction endonuclease-like"/>
    <property type="match status" value="1"/>
</dbReference>
<dbReference type="CDD" id="cd00221">
    <property type="entry name" value="Vsr"/>
    <property type="match status" value="1"/>
</dbReference>
<evidence type="ECO:0000313" key="7">
    <source>
        <dbReference type="EMBL" id="GGB18872.1"/>
    </source>
</evidence>
<dbReference type="GO" id="GO:0016787">
    <property type="term" value="F:hydrolase activity"/>
    <property type="evidence" value="ECO:0007669"/>
    <property type="project" value="UniProtKB-KW"/>
</dbReference>
<dbReference type="AlphaFoldDB" id="A0A916WNB8"/>
<evidence type="ECO:0000256" key="5">
    <source>
        <dbReference type="ARBA" id="ARBA00023204"/>
    </source>
</evidence>
<comment type="similarity">
    <text evidence="6">Belongs to the Vsr family.</text>
</comment>
<keyword evidence="5" id="KW-0234">DNA repair</keyword>
<dbReference type="EMBL" id="BMHI01000001">
    <property type="protein sequence ID" value="GGB18872.1"/>
    <property type="molecule type" value="Genomic_DNA"/>
</dbReference>
<accession>A0A916WNB8</accession>
<dbReference type="Pfam" id="PF03852">
    <property type="entry name" value="Vsr"/>
    <property type="match status" value="1"/>
</dbReference>
<evidence type="ECO:0000256" key="3">
    <source>
        <dbReference type="ARBA" id="ARBA00022763"/>
    </source>
</evidence>
<organism evidence="7 8">
    <name type="scientific">Flexivirga endophytica</name>
    <dbReference type="NCBI Taxonomy" id="1849103"/>
    <lineage>
        <taxon>Bacteria</taxon>
        <taxon>Bacillati</taxon>
        <taxon>Actinomycetota</taxon>
        <taxon>Actinomycetes</taxon>
        <taxon>Micrococcales</taxon>
        <taxon>Dermacoccaceae</taxon>
        <taxon>Flexivirga</taxon>
    </lineage>
</organism>
<dbReference type="GO" id="GO:0004519">
    <property type="term" value="F:endonuclease activity"/>
    <property type="evidence" value="ECO:0007669"/>
    <property type="project" value="UniProtKB-KW"/>
</dbReference>
<dbReference type="Proteomes" id="UP000636793">
    <property type="component" value="Unassembled WGS sequence"/>
</dbReference>
<evidence type="ECO:0000313" key="8">
    <source>
        <dbReference type="Proteomes" id="UP000636793"/>
    </source>
</evidence>
<proteinExistence type="inferred from homology"/>
<dbReference type="Gene3D" id="3.40.960.10">
    <property type="entry name" value="VSR Endonuclease"/>
    <property type="match status" value="1"/>
</dbReference>
<gene>
    <name evidence="7" type="ORF">GCM10011492_05920</name>
</gene>
<dbReference type="RefSeq" id="WP_188835445.1">
    <property type="nucleotide sequence ID" value="NZ_BMZJ01000001.1"/>
</dbReference>